<proteinExistence type="inferred from homology"/>
<evidence type="ECO:0000256" key="3">
    <source>
        <dbReference type="RuleBase" id="RU000393"/>
    </source>
</evidence>
<sequence>MRSDGEVSYYYGLQPGYYNGYLPYRNVPSISYAQIEGGPLAPNLKGYVFFREVPNGTEVHVEVNGLPEFQPAKGKENPVGPHGFHLHENGSCEIGDKEEPFKAAGGHWNPDGEPHGNHAGDFPVLFSNNGYARMTFFTNRFKPQDVVGKAVIIHQSPDDYRSQPAGDAGKRLACGLIVKYQ</sequence>
<comment type="cofactor">
    <cofactor evidence="3">
        <name>Cu cation</name>
        <dbReference type="ChEBI" id="CHEBI:23378"/>
    </cofactor>
    <text evidence="3">Binds 1 copper ion per subunit.</text>
</comment>
<evidence type="ECO:0000259" key="4">
    <source>
        <dbReference type="Pfam" id="PF00080"/>
    </source>
</evidence>
<comment type="cofactor">
    <cofactor evidence="3">
        <name>Zn(2+)</name>
        <dbReference type="ChEBI" id="CHEBI:29105"/>
    </cofactor>
    <text evidence="3">Binds 1 zinc ion per subunit.</text>
</comment>
<dbReference type="InterPro" id="IPR024134">
    <property type="entry name" value="SOD_Cu/Zn_/chaperone"/>
</dbReference>
<dbReference type="InterPro" id="IPR018152">
    <property type="entry name" value="SOD_Cu/Zn_BS"/>
</dbReference>
<accession>A0A5D4MDG2</accession>
<comment type="similarity">
    <text evidence="1 3">Belongs to the Cu-Zn superoxide dismutase family.</text>
</comment>
<evidence type="ECO:0000256" key="1">
    <source>
        <dbReference type="ARBA" id="ARBA00010457"/>
    </source>
</evidence>
<keyword evidence="3" id="KW-0560">Oxidoreductase</keyword>
<dbReference type="SUPFAM" id="SSF49329">
    <property type="entry name" value="Cu,Zn superoxide dismutase-like"/>
    <property type="match status" value="1"/>
</dbReference>
<dbReference type="PROSITE" id="PS00332">
    <property type="entry name" value="SOD_CU_ZN_2"/>
    <property type="match status" value="1"/>
</dbReference>
<keyword evidence="3" id="KW-0479">Metal-binding</keyword>
<dbReference type="GO" id="GO:0005507">
    <property type="term" value="F:copper ion binding"/>
    <property type="evidence" value="ECO:0007669"/>
    <property type="project" value="InterPro"/>
</dbReference>
<dbReference type="Pfam" id="PF00080">
    <property type="entry name" value="Sod_Cu"/>
    <property type="match status" value="1"/>
</dbReference>
<reference evidence="5 6" key="1">
    <citation type="submission" date="2019-08" db="EMBL/GenBank/DDBJ databases">
        <title>Bacillus genomes from the desert of Cuatro Cienegas, Coahuila.</title>
        <authorList>
            <person name="Olmedo-Alvarez G."/>
        </authorList>
    </citation>
    <scope>NUCLEOTIDE SEQUENCE [LARGE SCALE GENOMIC DNA]</scope>
    <source>
        <strain evidence="5 6">CH128b_4D</strain>
    </source>
</reference>
<gene>
    <name evidence="5" type="ORF">FZC84_08815</name>
</gene>
<name>A0A5D4MDG2_9BACI</name>
<dbReference type="InterPro" id="IPR001424">
    <property type="entry name" value="SOD_Cu_Zn_dom"/>
</dbReference>
<dbReference type="InterPro" id="IPR036423">
    <property type="entry name" value="SOD-like_Cu/Zn_dom_sf"/>
</dbReference>
<dbReference type="AlphaFoldDB" id="A0A5D4MDG2"/>
<evidence type="ECO:0000313" key="5">
    <source>
        <dbReference type="EMBL" id="TYR99904.1"/>
    </source>
</evidence>
<dbReference type="Proteomes" id="UP000325182">
    <property type="component" value="Unassembled WGS sequence"/>
</dbReference>
<protein>
    <recommendedName>
        <fullName evidence="3">Superoxide dismutase [Cu-Zn]</fullName>
        <ecNumber evidence="3">1.15.1.1</ecNumber>
    </recommendedName>
</protein>
<comment type="function">
    <text evidence="2">Destroys radicals which are normally produced within the cells and which are toxic to biological systems. May play a role in favoring mycobacterial survival in phagocytes.</text>
</comment>
<keyword evidence="3" id="KW-0862">Zinc</keyword>
<dbReference type="Gene3D" id="2.60.40.200">
    <property type="entry name" value="Superoxide dismutase, copper/zinc binding domain"/>
    <property type="match status" value="1"/>
</dbReference>
<dbReference type="RefSeq" id="WP_148953623.1">
    <property type="nucleotide sequence ID" value="NZ_VTEG01000004.1"/>
</dbReference>
<dbReference type="PROSITE" id="PS00087">
    <property type="entry name" value="SOD_CU_ZN_1"/>
    <property type="match status" value="1"/>
</dbReference>
<dbReference type="CDD" id="cd00305">
    <property type="entry name" value="Cu-Zn_Superoxide_Dismutase"/>
    <property type="match status" value="1"/>
</dbReference>
<dbReference type="EMBL" id="VTEG01000004">
    <property type="protein sequence ID" value="TYR99904.1"/>
    <property type="molecule type" value="Genomic_DNA"/>
</dbReference>
<comment type="catalytic activity">
    <reaction evidence="3">
        <text>2 superoxide + 2 H(+) = H2O2 + O2</text>
        <dbReference type="Rhea" id="RHEA:20696"/>
        <dbReference type="ChEBI" id="CHEBI:15378"/>
        <dbReference type="ChEBI" id="CHEBI:15379"/>
        <dbReference type="ChEBI" id="CHEBI:16240"/>
        <dbReference type="ChEBI" id="CHEBI:18421"/>
        <dbReference type="EC" id="1.15.1.1"/>
    </reaction>
</comment>
<feature type="domain" description="Superoxide dismutase copper/zinc binding" evidence="4">
    <location>
        <begin position="45"/>
        <end position="177"/>
    </location>
</feature>
<dbReference type="GO" id="GO:0004784">
    <property type="term" value="F:superoxide dismutase activity"/>
    <property type="evidence" value="ECO:0007669"/>
    <property type="project" value="UniProtKB-EC"/>
</dbReference>
<keyword evidence="3" id="KW-0186">Copper</keyword>
<dbReference type="EC" id="1.15.1.1" evidence="3"/>
<evidence type="ECO:0000256" key="2">
    <source>
        <dbReference type="ARBA" id="ARBA00024900"/>
    </source>
</evidence>
<dbReference type="PANTHER" id="PTHR10003">
    <property type="entry name" value="SUPEROXIDE DISMUTASE CU-ZN -RELATED"/>
    <property type="match status" value="1"/>
</dbReference>
<comment type="caution">
    <text evidence="5">The sequence shown here is derived from an EMBL/GenBank/DDBJ whole genome shotgun (WGS) entry which is preliminary data.</text>
</comment>
<organism evidence="5 6">
    <name type="scientific">Rossellomorea vietnamensis</name>
    <dbReference type="NCBI Taxonomy" id="218284"/>
    <lineage>
        <taxon>Bacteria</taxon>
        <taxon>Bacillati</taxon>
        <taxon>Bacillota</taxon>
        <taxon>Bacilli</taxon>
        <taxon>Bacillales</taxon>
        <taxon>Bacillaceae</taxon>
        <taxon>Rossellomorea</taxon>
    </lineage>
</organism>
<evidence type="ECO:0000313" key="6">
    <source>
        <dbReference type="Proteomes" id="UP000325182"/>
    </source>
</evidence>